<evidence type="ECO:0000313" key="1">
    <source>
        <dbReference type="EMBL" id="SDL35872.1"/>
    </source>
</evidence>
<organism evidence="1 2">
    <name type="scientific">Streptococcus equinus</name>
    <name type="common">Streptococcus bovis</name>
    <dbReference type="NCBI Taxonomy" id="1335"/>
    <lineage>
        <taxon>Bacteria</taxon>
        <taxon>Bacillati</taxon>
        <taxon>Bacillota</taxon>
        <taxon>Bacilli</taxon>
        <taxon>Lactobacillales</taxon>
        <taxon>Streptococcaceae</taxon>
        <taxon>Streptococcus</taxon>
    </lineage>
</organism>
<dbReference type="RefSeq" id="WP_074566369.1">
    <property type="nucleotide sequence ID" value="NZ_FNGX01000001.1"/>
</dbReference>
<accession>A0A1G9JEZ7</accession>
<proteinExistence type="predicted"/>
<name>A0A1G9JEZ7_STREI</name>
<dbReference type="OrthoDB" id="2040879at2"/>
<protein>
    <submittedName>
        <fullName evidence="1">EcsC protein family protein</fullName>
    </submittedName>
</protein>
<sequence>MEEFLDKKEIDSLDRLNERYEKLTKPSQLAKLEKNAVKIIPNGVKNIFGKVGESISEQELYMLAMNQISNGFKIIEQQAVRLSISEQQIEKSLQKRGSLHRYQDIPKLRSYEIAKAVNDYRTKDLFLAFSEGGATGAFGFVGLPFNLVLSTFIYFRAVQSIAMYYGYNVKNDNEELAIAASVFTNALSPSKADVNSELSSVIAKVMIMSRASIISNVSKGTWAQMAERGGVPLLLTQMRALANKAAAKALEKTGNKGIENTLFKETFELIGKKLSKKAIQKAIPFISSGIGALIDTAQMNRVLEYADIFYQKRFIAEKKSRILILKEQEINSTVEAEFIEINN</sequence>
<dbReference type="PANTHER" id="PTHR41260:SF1">
    <property type="entry name" value="PROTEIN ECSC"/>
    <property type="match status" value="1"/>
</dbReference>
<dbReference type="Proteomes" id="UP000183162">
    <property type="component" value="Unassembled WGS sequence"/>
</dbReference>
<evidence type="ECO:0000313" key="2">
    <source>
        <dbReference type="Proteomes" id="UP000183162"/>
    </source>
</evidence>
<dbReference type="AlphaFoldDB" id="A0A1G9JEZ7"/>
<dbReference type="EMBL" id="FNGX01000001">
    <property type="protein sequence ID" value="SDL35872.1"/>
    <property type="molecule type" value="Genomic_DNA"/>
</dbReference>
<reference evidence="1 2" key="1">
    <citation type="submission" date="2016-10" db="EMBL/GenBank/DDBJ databases">
        <authorList>
            <person name="de Groot N.N."/>
        </authorList>
    </citation>
    <scope>NUCLEOTIDE SEQUENCE [LARGE SCALE GENOMIC DNA]</scope>
    <source>
        <strain evidence="1 2">Sb09</strain>
    </source>
</reference>
<dbReference type="InterPro" id="IPR024787">
    <property type="entry name" value="EcsC"/>
</dbReference>
<dbReference type="PANTHER" id="PTHR41260">
    <property type="entry name" value="PROTEIN ECSC"/>
    <property type="match status" value="1"/>
</dbReference>
<dbReference type="Pfam" id="PF12787">
    <property type="entry name" value="EcsC"/>
    <property type="match status" value="1"/>
</dbReference>
<gene>
    <name evidence="1" type="ORF">SAMN05216400_0574</name>
</gene>